<gene>
    <name evidence="2" type="ORF">KIH27_01335</name>
</gene>
<name>A0ABS5RE37_9MYCO</name>
<protein>
    <recommendedName>
        <fullName evidence="4">ESX-1 secretion-associated protein EspA/EspE-like domain-containing protein</fullName>
    </recommendedName>
</protein>
<keyword evidence="3" id="KW-1185">Reference proteome</keyword>
<evidence type="ECO:0008006" key="4">
    <source>
        <dbReference type="Google" id="ProtNLM"/>
    </source>
</evidence>
<proteinExistence type="predicted"/>
<sequence length="438" mass="45649">MAPAGDAIDTAGGSVYTAVRGLQDSIDRMPEAGAWAGKSHDAATAMFSRATERASKFTSYAEGVGSAFKGGANTIGGARYRLLQAVDDIDAGELQVNDAWVVLIKPVRMSEEKIAELKVQAAKDQTEINRLLLAVGDADDQAADAMQAAAQRYGFELPDQSQSWLNLGDLPPGDQVPNPRTPDGLEEQSLIRATDQMTNIREVSDSLNSYGDLVTTVAMQDGSKKVITQHNPFGDKSKSEFRTCTEYDKSGHMLASTSSWHELSDGSHRTEISYPDGSVWAVSMDHSGYLTSGFITPDGRRVAVPVEIVDKWSSYAGAGLTGLQRHIGRGGSLPMVSAESVTKIGGATKFGSPALAAATAVYDVAMANNLHDRCAAAVGGIVGAGSAFGGEKLGAALGSAAGPFAPIAVPVLAAAAGYAGGSYGTDFGKFIGDIICPY</sequence>
<evidence type="ECO:0000313" key="3">
    <source>
        <dbReference type="Proteomes" id="UP001519535"/>
    </source>
</evidence>
<evidence type="ECO:0000313" key="2">
    <source>
        <dbReference type="EMBL" id="MBS9532227.1"/>
    </source>
</evidence>
<evidence type="ECO:0000256" key="1">
    <source>
        <dbReference type="SAM" id="MobiDB-lite"/>
    </source>
</evidence>
<feature type="region of interest" description="Disordered" evidence="1">
    <location>
        <begin position="165"/>
        <end position="184"/>
    </location>
</feature>
<comment type="caution">
    <text evidence="2">The sequence shown here is derived from an EMBL/GenBank/DDBJ whole genome shotgun (WGS) entry which is preliminary data.</text>
</comment>
<reference evidence="2 3" key="1">
    <citation type="submission" date="2021-05" db="EMBL/GenBank/DDBJ databases">
        <title>Mycobacterium acidophilum sp. nov., an extremely acid-tolerant member of the genus Mycobacterium.</title>
        <authorList>
            <person name="Xia J."/>
        </authorList>
    </citation>
    <scope>NUCLEOTIDE SEQUENCE [LARGE SCALE GENOMIC DNA]</scope>
    <source>
        <strain evidence="2 3">M1</strain>
    </source>
</reference>
<dbReference type="Proteomes" id="UP001519535">
    <property type="component" value="Unassembled WGS sequence"/>
</dbReference>
<accession>A0ABS5RE37</accession>
<organism evidence="2 3">
    <name type="scientific">Mycolicibacter acidiphilus</name>
    <dbReference type="NCBI Taxonomy" id="2835306"/>
    <lineage>
        <taxon>Bacteria</taxon>
        <taxon>Bacillati</taxon>
        <taxon>Actinomycetota</taxon>
        <taxon>Actinomycetes</taxon>
        <taxon>Mycobacteriales</taxon>
        <taxon>Mycobacteriaceae</taxon>
        <taxon>Mycolicibacter</taxon>
    </lineage>
</organism>
<dbReference type="EMBL" id="JAHCLR010000001">
    <property type="protein sequence ID" value="MBS9532227.1"/>
    <property type="molecule type" value="Genomic_DNA"/>
</dbReference>